<proteinExistence type="predicted"/>
<reference evidence="1 2" key="1">
    <citation type="submission" date="2014-08" db="EMBL/GenBank/DDBJ databases">
        <title>Porphyromonas canoris strain:OH2762 Genome sequencing.</title>
        <authorList>
            <person name="Wallis C."/>
            <person name="Deusch O."/>
            <person name="O'Flynn C."/>
            <person name="Davis I."/>
            <person name="Jospin G."/>
            <person name="Darling A.E."/>
            <person name="Coil D.A."/>
            <person name="Alexiev A."/>
            <person name="Horsfall A."/>
            <person name="Kirkwood N."/>
            <person name="Harris S."/>
            <person name="Eisen J.A."/>
        </authorList>
    </citation>
    <scope>NUCLEOTIDE SEQUENCE [LARGE SCALE GENOMIC DNA]</scope>
    <source>
        <strain evidence="2">COT-108 OH2762</strain>
    </source>
</reference>
<organism evidence="1 2">
    <name type="scientific">Porphyromonas canoris</name>
    <dbReference type="NCBI Taxonomy" id="36875"/>
    <lineage>
        <taxon>Bacteria</taxon>
        <taxon>Pseudomonadati</taxon>
        <taxon>Bacteroidota</taxon>
        <taxon>Bacteroidia</taxon>
        <taxon>Bacteroidales</taxon>
        <taxon>Porphyromonadaceae</taxon>
        <taxon>Porphyromonas</taxon>
    </lineage>
</organism>
<evidence type="ECO:0008006" key="3">
    <source>
        <dbReference type="Google" id="ProtNLM"/>
    </source>
</evidence>
<dbReference type="RefSeq" id="WP_036791926.1">
    <property type="nucleotide sequence ID" value="NZ_JQZV01000013.1"/>
</dbReference>
<comment type="caution">
    <text evidence="1">The sequence shown here is derived from an EMBL/GenBank/DDBJ whole genome shotgun (WGS) entry which is preliminary data.</text>
</comment>
<dbReference type="Pfam" id="PF14114">
    <property type="entry name" value="DUF4286"/>
    <property type="match status" value="1"/>
</dbReference>
<dbReference type="InterPro" id="IPR025563">
    <property type="entry name" value="DUF4286"/>
</dbReference>
<dbReference type="EMBL" id="JQZV01000013">
    <property type="protein sequence ID" value="KGN92058.1"/>
    <property type="molecule type" value="Genomic_DNA"/>
</dbReference>
<protein>
    <recommendedName>
        <fullName evidence="3">DUF4286 domain-containing protein</fullName>
    </recommendedName>
</protein>
<keyword evidence="2" id="KW-1185">Reference proteome</keyword>
<name>A0ABR4XK75_9PORP</name>
<accession>A0ABR4XK75</accession>
<gene>
    <name evidence="1" type="ORF">HQ43_08420</name>
</gene>
<evidence type="ECO:0000313" key="1">
    <source>
        <dbReference type="EMBL" id="KGN92058.1"/>
    </source>
</evidence>
<evidence type="ECO:0000313" key="2">
    <source>
        <dbReference type="Proteomes" id="UP000030101"/>
    </source>
</evidence>
<sequence length="104" mass="12320">MDKYIYNITFHVSKAVSKEVLEYIKTSLIPIWNGYSHWDTPRLMRVHTPQEDVEAFALQYEIKSIDRLSEFNEHTDKALLLLLDAYPQKVMPFSVLMQEEVWDA</sequence>
<dbReference type="Proteomes" id="UP000030101">
    <property type="component" value="Unassembled WGS sequence"/>
</dbReference>